<dbReference type="InterPro" id="IPR005135">
    <property type="entry name" value="Endo/exonuclease/phosphatase"/>
</dbReference>
<proteinExistence type="predicted"/>
<dbReference type="OrthoDB" id="434967at2759"/>
<dbReference type="Gene3D" id="3.60.10.10">
    <property type="entry name" value="Endonuclease/exonuclease/phosphatase"/>
    <property type="match status" value="1"/>
</dbReference>
<reference evidence="4" key="2">
    <citation type="submission" date="2024-04" db="EMBL/GenBank/DDBJ databases">
        <authorList>
            <person name="Chen Y."/>
            <person name="Shah S."/>
            <person name="Dougan E. K."/>
            <person name="Thang M."/>
            <person name="Chan C."/>
        </authorList>
    </citation>
    <scope>NUCLEOTIDE SEQUENCE [LARGE SCALE GENOMIC DNA]</scope>
</reference>
<dbReference type="SUPFAM" id="SSF56219">
    <property type="entry name" value="DNase I-like"/>
    <property type="match status" value="1"/>
</dbReference>
<evidence type="ECO:0000313" key="5">
    <source>
        <dbReference type="Proteomes" id="UP001152797"/>
    </source>
</evidence>
<feature type="compositionally biased region" description="Low complexity" evidence="1">
    <location>
        <begin position="244"/>
        <end position="272"/>
    </location>
</feature>
<reference evidence="3" key="1">
    <citation type="submission" date="2022-10" db="EMBL/GenBank/DDBJ databases">
        <authorList>
            <person name="Chen Y."/>
            <person name="Dougan E. K."/>
            <person name="Chan C."/>
            <person name="Rhodes N."/>
            <person name="Thang M."/>
        </authorList>
    </citation>
    <scope>NUCLEOTIDE SEQUENCE</scope>
</reference>
<name>A0A9P1CJT8_9DINO</name>
<evidence type="ECO:0000313" key="4">
    <source>
        <dbReference type="EMBL" id="CAL1146270.1"/>
    </source>
</evidence>
<keyword evidence="5" id="KW-1185">Reference proteome</keyword>
<gene>
    <name evidence="3" type="ORF">C1SCF055_LOCUS19688</name>
</gene>
<dbReference type="EMBL" id="CAMXCT030001772">
    <property type="protein sequence ID" value="CAL4780207.1"/>
    <property type="molecule type" value="Genomic_DNA"/>
</dbReference>
<dbReference type="EMBL" id="CAMXCT010001772">
    <property type="protein sequence ID" value="CAI3992895.1"/>
    <property type="molecule type" value="Genomic_DNA"/>
</dbReference>
<dbReference type="GO" id="GO:0003824">
    <property type="term" value="F:catalytic activity"/>
    <property type="evidence" value="ECO:0007669"/>
    <property type="project" value="InterPro"/>
</dbReference>
<feature type="domain" description="Endonuclease/exonuclease/phosphatase" evidence="2">
    <location>
        <begin position="139"/>
        <end position="223"/>
    </location>
</feature>
<evidence type="ECO:0000259" key="2">
    <source>
        <dbReference type="Pfam" id="PF03372"/>
    </source>
</evidence>
<protein>
    <recommendedName>
        <fullName evidence="2">Endonuclease/exonuclease/phosphatase domain-containing protein</fullName>
    </recommendedName>
</protein>
<accession>A0A9P1CJT8</accession>
<evidence type="ECO:0000313" key="3">
    <source>
        <dbReference type="EMBL" id="CAI3992895.1"/>
    </source>
</evidence>
<dbReference type="Pfam" id="PF03372">
    <property type="entry name" value="Exo_endo_phos"/>
    <property type="match status" value="1"/>
</dbReference>
<evidence type="ECO:0000256" key="1">
    <source>
        <dbReference type="SAM" id="MobiDB-lite"/>
    </source>
</evidence>
<dbReference type="Proteomes" id="UP001152797">
    <property type="component" value="Unassembled WGS sequence"/>
</dbReference>
<sequence length="326" mass="34485">MFGSKEFHFGMNRLVKDKIHGGSVIWRLEATVGMIGSVGQRQQQSDDAVLNPRKWLQECDDVTRVLVGSNLTHFDYFAPGGDAPLAWRAERFQRLGDGGSVQVAQDKYGARMVNFVRLMDKVSKEVIFFANTHGPLGQCALPDGGEVAANYLKVINDFKKPDDRVVFTGDFNCASSDPPLQELGKVLQSSATDFSFGGADHILTGPEVKTCASETQQGFPSDHQILKLTVSVNEHQVDNDVAAPPAASVTPAAPAPAAAAAPAPTPEGATGAEVKDSEGCPKAGESSPCCVACASPFYCPDNKGCYMQGASGCPGALCPLKGPIHT</sequence>
<dbReference type="AlphaFoldDB" id="A0A9P1CJT8"/>
<organism evidence="3">
    <name type="scientific">Cladocopium goreaui</name>
    <dbReference type="NCBI Taxonomy" id="2562237"/>
    <lineage>
        <taxon>Eukaryota</taxon>
        <taxon>Sar</taxon>
        <taxon>Alveolata</taxon>
        <taxon>Dinophyceae</taxon>
        <taxon>Suessiales</taxon>
        <taxon>Symbiodiniaceae</taxon>
        <taxon>Cladocopium</taxon>
    </lineage>
</organism>
<comment type="caution">
    <text evidence="3">The sequence shown here is derived from an EMBL/GenBank/DDBJ whole genome shotgun (WGS) entry which is preliminary data.</text>
</comment>
<feature type="region of interest" description="Disordered" evidence="1">
    <location>
        <begin position="244"/>
        <end position="283"/>
    </location>
</feature>
<dbReference type="EMBL" id="CAMXCT020001772">
    <property type="protein sequence ID" value="CAL1146270.1"/>
    <property type="molecule type" value="Genomic_DNA"/>
</dbReference>
<dbReference type="InterPro" id="IPR036691">
    <property type="entry name" value="Endo/exonu/phosph_ase_sf"/>
</dbReference>